<feature type="domain" description="Nudix hydrolase" evidence="1">
    <location>
        <begin position="159"/>
        <end position="290"/>
    </location>
</feature>
<dbReference type="OrthoDB" id="9810648at2"/>
<dbReference type="Gene3D" id="3.90.79.10">
    <property type="entry name" value="Nucleoside Triphosphate Pyrophosphohydrolase"/>
    <property type="match status" value="1"/>
</dbReference>
<evidence type="ECO:0000313" key="3">
    <source>
        <dbReference type="Proteomes" id="UP000007590"/>
    </source>
</evidence>
<dbReference type="SUPFAM" id="SSF52374">
    <property type="entry name" value="Nucleotidylyl transferase"/>
    <property type="match status" value="1"/>
</dbReference>
<dbReference type="InterPro" id="IPR014729">
    <property type="entry name" value="Rossmann-like_a/b/a_fold"/>
</dbReference>
<dbReference type="SUPFAM" id="SSF55811">
    <property type="entry name" value="Nudix"/>
    <property type="match status" value="1"/>
</dbReference>
<dbReference type="InterPro" id="IPR000086">
    <property type="entry name" value="NUDIX_hydrolase_dom"/>
</dbReference>
<dbReference type="eggNOG" id="COG1051">
    <property type="taxonomic scope" value="Bacteria"/>
</dbReference>
<dbReference type="PROSITE" id="PS51462">
    <property type="entry name" value="NUDIX"/>
    <property type="match status" value="1"/>
</dbReference>
<dbReference type="PANTHER" id="PTHR43736">
    <property type="entry name" value="ADP-RIBOSE PYROPHOSPHATASE"/>
    <property type="match status" value="1"/>
</dbReference>
<dbReference type="Pfam" id="PF00293">
    <property type="entry name" value="NUDIX"/>
    <property type="match status" value="1"/>
</dbReference>
<dbReference type="KEGG" id="scn:Solca_4117"/>
<dbReference type="STRING" id="929556.Solca_4117"/>
<dbReference type="Proteomes" id="UP000007590">
    <property type="component" value="Chromosome"/>
</dbReference>
<dbReference type="EMBL" id="CP003349">
    <property type="protein sequence ID" value="AFD09107.1"/>
    <property type="molecule type" value="Genomic_DNA"/>
</dbReference>
<dbReference type="InterPro" id="IPR015797">
    <property type="entry name" value="NUDIX_hydrolase-like_dom_sf"/>
</dbReference>
<protein>
    <submittedName>
        <fullName evidence="2">ADP-ribose pyrophosphatase</fullName>
    </submittedName>
</protein>
<accession>H8KN28</accession>
<sequence>MKTTGVIIARFQTPHLHEGHHKIIRHVRERHNKIVILLGVAPTKLSRKNPLDFYTRERMVKMAYADLTILPLPDMKYDEVWSANLDTLLQASFPNEKFVLYGSRNSFIPYYSGRFETEEIPEEGNHNSTDLREQISDRVKGSEDFRHGIIYAAYNQYSKVYPTVDIAVFRNNKTELLLAKRDREGKWRFPGGFVDPSDDNYEAAAKRELTEECGDIEAGEMRYIKSFRVNDWRYKNSPDQIITTLFSCELLFGSPKASDDIDHVKWFKKEEIAQLLDKKLIAEEHVEMINHLKF</sequence>
<name>H8KN28_SOLCM</name>
<keyword evidence="3" id="KW-1185">Reference proteome</keyword>
<dbReference type="RefSeq" id="WP_014682329.1">
    <property type="nucleotide sequence ID" value="NC_017770.1"/>
</dbReference>
<organism evidence="2 3">
    <name type="scientific">Solitalea canadensis (strain ATCC 29591 / DSM 3403 / JCM 21819 / LMG 8368 / NBRC 15130 / NCIMB 12057 / USAM 9D)</name>
    <name type="common">Flexibacter canadensis</name>
    <dbReference type="NCBI Taxonomy" id="929556"/>
    <lineage>
        <taxon>Bacteria</taxon>
        <taxon>Pseudomonadati</taxon>
        <taxon>Bacteroidota</taxon>
        <taxon>Sphingobacteriia</taxon>
        <taxon>Sphingobacteriales</taxon>
        <taxon>Sphingobacteriaceae</taxon>
        <taxon>Solitalea</taxon>
    </lineage>
</organism>
<evidence type="ECO:0000313" key="2">
    <source>
        <dbReference type="EMBL" id="AFD09107.1"/>
    </source>
</evidence>
<evidence type="ECO:0000259" key="1">
    <source>
        <dbReference type="PROSITE" id="PS51462"/>
    </source>
</evidence>
<reference evidence="2" key="1">
    <citation type="submission" date="2012-02" db="EMBL/GenBank/DDBJ databases">
        <title>The complete genome of Solitalea canadensis DSM 3403.</title>
        <authorList>
            <consortium name="US DOE Joint Genome Institute (JGI-PGF)"/>
            <person name="Lucas S."/>
            <person name="Copeland A."/>
            <person name="Lapidus A."/>
            <person name="Glavina del Rio T."/>
            <person name="Dalin E."/>
            <person name="Tice H."/>
            <person name="Bruce D."/>
            <person name="Goodwin L."/>
            <person name="Pitluck S."/>
            <person name="Peters L."/>
            <person name="Ovchinnikova G."/>
            <person name="Lu M."/>
            <person name="Kyrpides N."/>
            <person name="Mavromatis K."/>
            <person name="Ivanova N."/>
            <person name="Brettin T."/>
            <person name="Detter J.C."/>
            <person name="Han C."/>
            <person name="Larimer F."/>
            <person name="Land M."/>
            <person name="Hauser L."/>
            <person name="Markowitz V."/>
            <person name="Cheng J.-F."/>
            <person name="Hugenholtz P."/>
            <person name="Woyke T."/>
            <person name="Wu D."/>
            <person name="Spring S."/>
            <person name="Schroeder M."/>
            <person name="Kopitz M."/>
            <person name="Brambilla E."/>
            <person name="Klenk H.-P."/>
            <person name="Eisen J.A."/>
        </authorList>
    </citation>
    <scope>NUCLEOTIDE SEQUENCE</scope>
    <source>
        <strain evidence="2">DSM 3403</strain>
    </source>
</reference>
<proteinExistence type="predicted"/>
<dbReference type="Gene3D" id="3.40.50.620">
    <property type="entry name" value="HUPs"/>
    <property type="match status" value="1"/>
</dbReference>
<dbReference type="HOGENOM" id="CLU_946283_0_0_10"/>
<dbReference type="eggNOG" id="COG1056">
    <property type="taxonomic scope" value="Bacteria"/>
</dbReference>
<dbReference type="AlphaFoldDB" id="H8KN28"/>
<dbReference type="PANTHER" id="PTHR43736:SF1">
    <property type="entry name" value="DIHYDRONEOPTERIN TRIPHOSPHATE DIPHOSPHATASE"/>
    <property type="match status" value="1"/>
</dbReference>
<gene>
    <name evidence="2" type="ordered locus">Solca_4117</name>
</gene>